<dbReference type="SFLD" id="SFLDS00029">
    <property type="entry name" value="Radical_SAM"/>
    <property type="match status" value="1"/>
</dbReference>
<dbReference type="Proteomes" id="UP001516620">
    <property type="component" value="Unassembled WGS sequence"/>
</dbReference>
<dbReference type="InterPro" id="IPR007197">
    <property type="entry name" value="rSAM"/>
</dbReference>
<evidence type="ECO:0000256" key="1">
    <source>
        <dbReference type="ARBA" id="ARBA00022691"/>
    </source>
</evidence>
<dbReference type="Gene3D" id="3.20.20.70">
    <property type="entry name" value="Aldolase class I"/>
    <property type="match status" value="1"/>
</dbReference>
<organism evidence="6 7">
    <name type="scientific">Paenibacillus rhizolycopersici</name>
    <dbReference type="NCBI Taxonomy" id="2780073"/>
    <lineage>
        <taxon>Bacteria</taxon>
        <taxon>Bacillati</taxon>
        <taxon>Bacillota</taxon>
        <taxon>Bacilli</taxon>
        <taxon>Bacillales</taxon>
        <taxon>Paenibacillaceae</taxon>
        <taxon>Paenibacillus</taxon>
    </lineage>
</organism>
<keyword evidence="3" id="KW-0408">Iron</keyword>
<evidence type="ECO:0000256" key="4">
    <source>
        <dbReference type="ARBA" id="ARBA00023014"/>
    </source>
</evidence>
<dbReference type="RefSeq" id="WP_193415475.1">
    <property type="nucleotide sequence ID" value="NZ_JADCNN020000001.1"/>
</dbReference>
<dbReference type="InterPro" id="IPR058240">
    <property type="entry name" value="rSAM_sf"/>
</dbReference>
<sequence length="441" mass="49650">MNVVDKLTILTDSAKYDVSCSSSGVERGSGANGDSRTVGNTVACGICHSFAADGRCISLLKLLMTNACIYDCKYCVNRRSNDTRRAAFTPEELAELTMHFYRRNYIEGLFLSSGIMRSPDYTTEQLIRTLELLRNHYGFGGYIHVKAIPGADPALIARLGLLADRMSVNIELPSQHSLLQLAPDKSKEAILKPMRAIRQGIRENGTDLVKYRHAPRFVPGGQSTQLIIGATPDSDLSILNLTEALYRKYELKRVYYSAYTPVAEHILLPSLDTKPPLLREHRLYQADWLLRFYGFEAKELLEERTPNFNLFMDPKCHWAVQHIDRFPVEVNTAPYETLLRVPGIGIRSAKRIVAARRTGRLDFHGLKKLGVVLKRAQYFLTCSGRRLEGLKVNESTILRSLLSRKEIDMFLPQPKVEQLSLFSDEELAGTAGRELGAWLLG</sequence>
<dbReference type="InterPro" id="IPR051675">
    <property type="entry name" value="Endo/Exo/Phosphatase_dom_1"/>
</dbReference>
<gene>
    <name evidence="6" type="ORF">IM700_002250</name>
</gene>
<name>A0ABS2H416_9BACL</name>
<evidence type="ECO:0000313" key="7">
    <source>
        <dbReference type="Proteomes" id="UP001516620"/>
    </source>
</evidence>
<protein>
    <submittedName>
        <fullName evidence="6">DNA modification/repair radical SAM protein</fullName>
    </submittedName>
</protein>
<evidence type="ECO:0000259" key="5">
    <source>
        <dbReference type="Pfam" id="PF04055"/>
    </source>
</evidence>
<dbReference type="NCBIfam" id="TIGR03916">
    <property type="entry name" value="rSAM_link_UDG"/>
    <property type="match status" value="1"/>
</dbReference>
<keyword evidence="1" id="KW-0949">S-adenosyl-L-methionine</keyword>
<dbReference type="InterPro" id="IPR010994">
    <property type="entry name" value="RuvA_2-like"/>
</dbReference>
<proteinExistence type="predicted"/>
<accession>A0ABS2H416</accession>
<dbReference type="Pfam" id="PF04055">
    <property type="entry name" value="Radical_SAM"/>
    <property type="match status" value="1"/>
</dbReference>
<keyword evidence="2" id="KW-0479">Metal-binding</keyword>
<dbReference type="PANTHER" id="PTHR21180:SF9">
    <property type="entry name" value="TYPE II SECRETION SYSTEM PROTEIN K"/>
    <property type="match status" value="1"/>
</dbReference>
<keyword evidence="4" id="KW-0411">Iron-sulfur</keyword>
<dbReference type="SUPFAM" id="SSF102114">
    <property type="entry name" value="Radical SAM enzymes"/>
    <property type="match status" value="1"/>
</dbReference>
<dbReference type="SUPFAM" id="SSF47781">
    <property type="entry name" value="RuvA domain 2-like"/>
    <property type="match status" value="1"/>
</dbReference>
<evidence type="ECO:0000256" key="3">
    <source>
        <dbReference type="ARBA" id="ARBA00023004"/>
    </source>
</evidence>
<dbReference type="EMBL" id="JADCNN020000001">
    <property type="protein sequence ID" value="MBM6994479.1"/>
    <property type="molecule type" value="Genomic_DNA"/>
</dbReference>
<dbReference type="InterPro" id="IPR013785">
    <property type="entry name" value="Aldolase_TIM"/>
</dbReference>
<comment type="caution">
    <text evidence="6">The sequence shown here is derived from an EMBL/GenBank/DDBJ whole genome shotgun (WGS) entry which is preliminary data.</text>
</comment>
<dbReference type="PANTHER" id="PTHR21180">
    <property type="entry name" value="ENDONUCLEASE/EXONUCLEASE/PHOSPHATASE FAMILY DOMAIN-CONTAINING PROTEIN 1"/>
    <property type="match status" value="1"/>
</dbReference>
<dbReference type="Gene3D" id="1.10.150.320">
    <property type="entry name" value="Photosystem II 12 kDa extrinsic protein"/>
    <property type="match status" value="1"/>
</dbReference>
<evidence type="ECO:0000256" key="2">
    <source>
        <dbReference type="ARBA" id="ARBA00022723"/>
    </source>
</evidence>
<dbReference type="Pfam" id="PF12836">
    <property type="entry name" value="HHH_3"/>
    <property type="match status" value="1"/>
</dbReference>
<keyword evidence="7" id="KW-1185">Reference proteome</keyword>
<dbReference type="InterPro" id="IPR023874">
    <property type="entry name" value="DNA_rSAM_put"/>
</dbReference>
<dbReference type="CDD" id="cd01335">
    <property type="entry name" value="Radical_SAM"/>
    <property type="match status" value="1"/>
</dbReference>
<feature type="domain" description="Radical SAM core" evidence="5">
    <location>
        <begin position="63"/>
        <end position="202"/>
    </location>
</feature>
<reference evidence="6 7" key="1">
    <citation type="submission" date="2021-01" db="EMBL/GenBank/DDBJ databases">
        <title>Paenibacillus sp.nov. isolated from the rhizosphere soil of tomato plant.</title>
        <authorList>
            <person name="Thin K.K."/>
            <person name="Zhang X."/>
            <person name="He S."/>
        </authorList>
    </citation>
    <scope>NUCLEOTIDE SEQUENCE [LARGE SCALE GENOMIC DNA]</scope>
    <source>
        <strain evidence="6 7">DXFW5</strain>
    </source>
</reference>
<evidence type="ECO:0000313" key="6">
    <source>
        <dbReference type="EMBL" id="MBM6994479.1"/>
    </source>
</evidence>
<dbReference type="SFLD" id="SFLDG01102">
    <property type="entry name" value="Uncharacterised_Radical_SAM_Su"/>
    <property type="match status" value="1"/>
</dbReference>